<feature type="compositionally biased region" description="Basic residues" evidence="1">
    <location>
        <begin position="220"/>
        <end position="229"/>
    </location>
</feature>
<accession>A0AAD5UUQ8</accession>
<dbReference type="GO" id="GO:0043111">
    <property type="term" value="P:replication fork arrest"/>
    <property type="evidence" value="ECO:0007669"/>
    <property type="project" value="TreeGrafter"/>
</dbReference>
<dbReference type="AlphaFoldDB" id="A0AAD5UUQ8"/>
<dbReference type="PANTHER" id="PTHR22940">
    <property type="entry name" value="TIMEOUT/TIMELESS-2"/>
    <property type="match status" value="1"/>
</dbReference>
<dbReference type="EMBL" id="JANAWD010000638">
    <property type="protein sequence ID" value="KAJ3477040.1"/>
    <property type="molecule type" value="Genomic_DNA"/>
</dbReference>
<evidence type="ECO:0000256" key="1">
    <source>
        <dbReference type="SAM" id="MobiDB-lite"/>
    </source>
</evidence>
<proteinExistence type="predicted"/>
<dbReference type="InterPro" id="IPR044998">
    <property type="entry name" value="Timeless"/>
</dbReference>
<dbReference type="GO" id="GO:0031298">
    <property type="term" value="C:replication fork protection complex"/>
    <property type="evidence" value="ECO:0007669"/>
    <property type="project" value="TreeGrafter"/>
</dbReference>
<feature type="region of interest" description="Disordered" evidence="1">
    <location>
        <begin position="220"/>
        <end position="250"/>
    </location>
</feature>
<feature type="compositionally biased region" description="Acidic residues" evidence="1">
    <location>
        <begin position="235"/>
        <end position="250"/>
    </location>
</feature>
<reference evidence="2" key="1">
    <citation type="submission" date="2022-07" db="EMBL/GenBank/DDBJ databases">
        <title>Genome Sequence of Physisporinus lineatus.</title>
        <authorList>
            <person name="Buettner E."/>
        </authorList>
    </citation>
    <scope>NUCLEOTIDE SEQUENCE</scope>
    <source>
        <strain evidence="2">VT162</strain>
    </source>
</reference>
<evidence type="ECO:0008006" key="4">
    <source>
        <dbReference type="Google" id="ProtNLM"/>
    </source>
</evidence>
<dbReference type="GO" id="GO:0003677">
    <property type="term" value="F:DNA binding"/>
    <property type="evidence" value="ECO:0007669"/>
    <property type="project" value="TreeGrafter"/>
</dbReference>
<feature type="compositionally biased region" description="Basic and acidic residues" evidence="1">
    <location>
        <begin position="642"/>
        <end position="652"/>
    </location>
</feature>
<dbReference type="GO" id="GO:0006281">
    <property type="term" value="P:DNA repair"/>
    <property type="evidence" value="ECO:0007669"/>
    <property type="project" value="TreeGrafter"/>
</dbReference>
<comment type="caution">
    <text evidence="2">The sequence shown here is derived from an EMBL/GenBank/DDBJ whole genome shotgun (WGS) entry which is preliminary data.</text>
</comment>
<dbReference type="Proteomes" id="UP001212997">
    <property type="component" value="Unassembled WGS sequence"/>
</dbReference>
<name>A0AAD5UUQ8_9APHY</name>
<organism evidence="2 3">
    <name type="scientific">Meripilus lineatus</name>
    <dbReference type="NCBI Taxonomy" id="2056292"/>
    <lineage>
        <taxon>Eukaryota</taxon>
        <taxon>Fungi</taxon>
        <taxon>Dikarya</taxon>
        <taxon>Basidiomycota</taxon>
        <taxon>Agaricomycotina</taxon>
        <taxon>Agaricomycetes</taxon>
        <taxon>Polyporales</taxon>
        <taxon>Meripilaceae</taxon>
        <taxon>Meripilus</taxon>
    </lineage>
</organism>
<feature type="compositionally biased region" description="Basic residues" evidence="1">
    <location>
        <begin position="531"/>
        <end position="542"/>
    </location>
</feature>
<feature type="region of interest" description="Disordered" evidence="1">
    <location>
        <begin position="606"/>
        <end position="740"/>
    </location>
</feature>
<gene>
    <name evidence="2" type="ORF">NLI96_g10739</name>
</gene>
<feature type="region of interest" description="Disordered" evidence="1">
    <location>
        <begin position="423"/>
        <end position="443"/>
    </location>
</feature>
<feature type="region of interest" description="Disordered" evidence="1">
    <location>
        <begin position="529"/>
        <end position="573"/>
    </location>
</feature>
<evidence type="ECO:0000313" key="2">
    <source>
        <dbReference type="EMBL" id="KAJ3477040.1"/>
    </source>
</evidence>
<dbReference type="PANTHER" id="PTHR22940:SF4">
    <property type="entry name" value="PROTEIN TIMELESS HOMOLOG"/>
    <property type="match status" value="1"/>
</dbReference>
<sequence>MASSKRKKTQKGKKIDELGREENLSVDAKSTLQGVAKQFLEACFNHFMASLLKDIKAERPKITEKDHLRLLFVTKWFLEFFLSTREQDKERKWDYGLISEVTDRSWFVWILKRMREAVEDKPKRWTELQAGIECLTQLILLVDAMSSSSSHEVSRPARILQQQIIYNGEVLDIALESMRAYKEGTQSLVYLTSSVHMAYALLRMLEKWNKGKGGETLVRRKVKKKRTKGKRGEDGEVPDVEEEEEEESEEEIHETMFTFDSFEQVRNPPPSPRLLADVSLPQRFAHPDVTQTLLAYLARYEDFSSAEEMKRVVNLLHRQVVRAKAEGLFFKSLPKEQPYKDLVALINFVLRKFFKAVEEDSFVIVQAFFPKNRGQWKHFSSWEPEQKPVKADKMEEDTRFPPDVQILTFVTAQKLRIIEDTDGSTSNINLEDPDNPIRDQGPSQEAMSQFKDYMIPYVNDEQADAATKNPHLKLMFRLVHFFNYNEDGIELEWCVPAAILPSDLQQSINVINGFLENPLDLNGKKAEQLLQKKRRKRRRRRSPSPSDDGLDPLDEPRKKKKEKRKKEEKSYKSAQFIEDSDVEAGDMDAFFEKEKALRQRTALAALASGAASGTMKAQGTKKRRKKNTDEGGGKKKRKRKTTQVDDGDKSPAEPEIVISDSDSDENPFDPFASPKQPDDAPKARPRPRALYGKNRASSKEHDPPPGQDPPGSELVESDSPLTTIAKPRKKIVMVSDDDDE</sequence>
<dbReference type="GO" id="GO:0000076">
    <property type="term" value="P:DNA replication checkpoint signaling"/>
    <property type="evidence" value="ECO:0007669"/>
    <property type="project" value="TreeGrafter"/>
</dbReference>
<protein>
    <recommendedName>
        <fullName evidence="4">Topoisomerase 1-associated factor 1</fullName>
    </recommendedName>
</protein>
<keyword evidence="3" id="KW-1185">Reference proteome</keyword>
<evidence type="ECO:0000313" key="3">
    <source>
        <dbReference type="Proteomes" id="UP001212997"/>
    </source>
</evidence>